<proteinExistence type="predicted"/>
<feature type="compositionally biased region" description="Basic residues" evidence="1">
    <location>
        <begin position="1"/>
        <end position="15"/>
    </location>
</feature>
<feature type="region of interest" description="Disordered" evidence="1">
    <location>
        <begin position="1"/>
        <end position="20"/>
    </location>
</feature>
<organism evidence="2 3">
    <name type="scientific">Nepenthes gracilis</name>
    <name type="common">Slender pitcher plant</name>
    <dbReference type="NCBI Taxonomy" id="150966"/>
    <lineage>
        <taxon>Eukaryota</taxon>
        <taxon>Viridiplantae</taxon>
        <taxon>Streptophyta</taxon>
        <taxon>Embryophyta</taxon>
        <taxon>Tracheophyta</taxon>
        <taxon>Spermatophyta</taxon>
        <taxon>Magnoliopsida</taxon>
        <taxon>eudicotyledons</taxon>
        <taxon>Gunneridae</taxon>
        <taxon>Pentapetalae</taxon>
        <taxon>Caryophyllales</taxon>
        <taxon>Nepenthaceae</taxon>
        <taxon>Nepenthes</taxon>
    </lineage>
</organism>
<reference evidence="2" key="1">
    <citation type="submission" date="2023-05" db="EMBL/GenBank/DDBJ databases">
        <title>Nepenthes gracilis genome sequencing.</title>
        <authorList>
            <person name="Fukushima K."/>
        </authorList>
    </citation>
    <scope>NUCLEOTIDE SEQUENCE</scope>
    <source>
        <strain evidence="2">SING2019-196</strain>
    </source>
</reference>
<gene>
    <name evidence="2" type="ORF">Nepgr_030441</name>
</gene>
<comment type="caution">
    <text evidence="2">The sequence shown here is derived from an EMBL/GenBank/DDBJ whole genome shotgun (WGS) entry which is preliminary data.</text>
</comment>
<protein>
    <submittedName>
        <fullName evidence="2">Uncharacterized protein</fullName>
    </submittedName>
</protein>
<name>A0AAD3TGH2_NEPGR</name>
<keyword evidence="3" id="KW-1185">Reference proteome</keyword>
<evidence type="ECO:0000256" key="1">
    <source>
        <dbReference type="SAM" id="MobiDB-lite"/>
    </source>
</evidence>
<sequence length="77" mass="8417">MTPADHRRRHTRRRSTTPPTPFFSLVLISSAAASSPRITRLYFSPFTPTKKSLQPPSPACSPPIVARLSAGRSTKAV</sequence>
<feature type="region of interest" description="Disordered" evidence="1">
    <location>
        <begin position="49"/>
        <end position="77"/>
    </location>
</feature>
<dbReference type="EMBL" id="BSYO01000034">
    <property type="protein sequence ID" value="GMH28598.1"/>
    <property type="molecule type" value="Genomic_DNA"/>
</dbReference>
<evidence type="ECO:0000313" key="2">
    <source>
        <dbReference type="EMBL" id="GMH28598.1"/>
    </source>
</evidence>
<dbReference type="Proteomes" id="UP001279734">
    <property type="component" value="Unassembled WGS sequence"/>
</dbReference>
<accession>A0AAD3TGH2</accession>
<evidence type="ECO:0000313" key="3">
    <source>
        <dbReference type="Proteomes" id="UP001279734"/>
    </source>
</evidence>
<dbReference type="AlphaFoldDB" id="A0AAD3TGH2"/>